<dbReference type="RefSeq" id="WP_072150942.1">
    <property type="nucleotide sequence ID" value="NZ_CZVU01000121.1"/>
</dbReference>
<keyword evidence="2" id="KW-1185">Reference proteome</keyword>
<reference evidence="1 2" key="1">
    <citation type="submission" date="2015-11" db="EMBL/GenBank/DDBJ databases">
        <authorList>
            <person name="Varghese N."/>
        </authorList>
    </citation>
    <scope>NUCLEOTIDE SEQUENCE [LARGE SCALE GENOMIC DNA]</scope>
    <source>
        <strain evidence="1 2">JGI-24</strain>
    </source>
</reference>
<gene>
    <name evidence="1" type="ORF">JGI24_01689</name>
</gene>
<dbReference type="Gene3D" id="2.120.10.30">
    <property type="entry name" value="TolB, C-terminal domain"/>
    <property type="match status" value="1"/>
</dbReference>
<dbReference type="Proteomes" id="UP000243065">
    <property type="component" value="Unassembled WGS sequence"/>
</dbReference>
<dbReference type="InterPro" id="IPR011042">
    <property type="entry name" value="6-blade_b-propeller_TolB-like"/>
</dbReference>
<dbReference type="OrthoDB" id="9772842at2"/>
<dbReference type="SUPFAM" id="SSF75011">
    <property type="entry name" value="3-carboxy-cis,cis-mucoante lactonizing enzyme"/>
    <property type="match status" value="1"/>
</dbReference>
<dbReference type="AlphaFoldDB" id="A0A656DCF4"/>
<protein>
    <recommendedName>
        <fullName evidence="3">NHL repeat-containing protein</fullName>
    </recommendedName>
</protein>
<accession>A0A656DCF4</accession>
<dbReference type="Gene3D" id="2.60.120.560">
    <property type="entry name" value="Exo-inulinase, domain 1"/>
    <property type="match status" value="1"/>
</dbReference>
<dbReference type="EMBL" id="CZVU01000121">
    <property type="protein sequence ID" value="CUT05463.1"/>
    <property type="molecule type" value="Genomic_DNA"/>
</dbReference>
<evidence type="ECO:0000313" key="2">
    <source>
        <dbReference type="Proteomes" id="UP000243065"/>
    </source>
</evidence>
<name>A0A656DCF4_KRYT1</name>
<sequence length="448" mass="50622">MLRNSLILVLLILYSIGNAQNIWFSDEFNRAKLDDVWFVISGKSNVENGKLKLEAVGKPSLLGLNLLIPPKTGYTVKFSFSGSKVSLMFNVYDVYLIRAGNYVKFFNNVIYTGVIEPTAEEKIAKFASLPKSKDKWKTITVEVLPEKYTVYFNDRKVFDEKPYFNSGFIILGTDEGEVEIDYFIVSSREKYKTIEEMKKANKALIDHINSIALIDPSKFAISSDIYSHVQVLDTVGNVLNRFTYLRWAGGVMYYNEGLYICDAGKITIAYPDRTANVAQFMVKYPSYISTDGEKFYVIDNGAIKIFDRNFKLISSFTDPLNLKFPTAIAVDKYNIYCTDPELGRIAIYSKRDTIKFIGKIQESLIMPVDIKYDSVSNCFFVADVGLKGIVKLTSNKLEKIFKAENLGGLNLPRSIDVKSGLIFIADADKIIRVDTTLSEASAKLILKR</sequence>
<evidence type="ECO:0008006" key="3">
    <source>
        <dbReference type="Google" id="ProtNLM"/>
    </source>
</evidence>
<proteinExistence type="predicted"/>
<organism evidence="1 2">
    <name type="scientific">Kryptobacter tengchongensis</name>
    <dbReference type="NCBI Taxonomy" id="1643429"/>
    <lineage>
        <taxon>Bacteria</taxon>
        <taxon>Pseudomonadati</taxon>
        <taxon>Candidatus Kryptoniota</taxon>
        <taxon>Candidatus Kryptobacter</taxon>
    </lineage>
</organism>
<evidence type="ECO:0000313" key="1">
    <source>
        <dbReference type="EMBL" id="CUT05463.1"/>
    </source>
</evidence>